<keyword evidence="4" id="KW-0539">Nucleus</keyword>
<dbReference type="InterPro" id="IPR053178">
    <property type="entry name" value="Osmoadaptation_assoc"/>
</dbReference>
<dbReference type="EMBL" id="JAJTJA010000012">
    <property type="protein sequence ID" value="KAH8691662.1"/>
    <property type="molecule type" value="Genomic_DNA"/>
</dbReference>
<dbReference type="GeneID" id="70252708"/>
<evidence type="ECO:0000256" key="2">
    <source>
        <dbReference type="ARBA" id="ARBA00023125"/>
    </source>
</evidence>
<gene>
    <name evidence="6" type="ORF">BGW36DRAFT_55598</name>
</gene>
<dbReference type="RefSeq" id="XP_046067754.1">
    <property type="nucleotide sequence ID" value="XM_046222421.1"/>
</dbReference>
<dbReference type="SUPFAM" id="SSF57701">
    <property type="entry name" value="Zn2/Cys6 DNA-binding domain"/>
    <property type="match status" value="1"/>
</dbReference>
<feature type="domain" description="Zn(2)-C6 fungal-type" evidence="5">
    <location>
        <begin position="10"/>
        <end position="39"/>
    </location>
</feature>
<organism evidence="6 7">
    <name type="scientific">Talaromyces proteolyticus</name>
    <dbReference type="NCBI Taxonomy" id="1131652"/>
    <lineage>
        <taxon>Eukaryota</taxon>
        <taxon>Fungi</taxon>
        <taxon>Dikarya</taxon>
        <taxon>Ascomycota</taxon>
        <taxon>Pezizomycotina</taxon>
        <taxon>Eurotiomycetes</taxon>
        <taxon>Eurotiomycetidae</taxon>
        <taxon>Eurotiales</taxon>
        <taxon>Trichocomaceae</taxon>
        <taxon>Talaromyces</taxon>
        <taxon>Talaromyces sect. Bacilispori</taxon>
    </lineage>
</organism>
<dbReference type="CDD" id="cd00067">
    <property type="entry name" value="GAL4"/>
    <property type="match status" value="1"/>
</dbReference>
<dbReference type="SMART" id="SM00066">
    <property type="entry name" value="GAL4"/>
    <property type="match status" value="1"/>
</dbReference>
<keyword evidence="1" id="KW-0805">Transcription regulation</keyword>
<proteinExistence type="predicted"/>
<dbReference type="Pfam" id="PF00172">
    <property type="entry name" value="Zn_clus"/>
    <property type="match status" value="1"/>
</dbReference>
<comment type="caution">
    <text evidence="6">The sequence shown here is derived from an EMBL/GenBank/DDBJ whole genome shotgun (WGS) entry which is preliminary data.</text>
</comment>
<dbReference type="GO" id="GO:0008270">
    <property type="term" value="F:zinc ion binding"/>
    <property type="evidence" value="ECO:0007669"/>
    <property type="project" value="InterPro"/>
</dbReference>
<dbReference type="PROSITE" id="PS00463">
    <property type="entry name" value="ZN2_CY6_FUNGAL_1"/>
    <property type="match status" value="1"/>
</dbReference>
<evidence type="ECO:0000259" key="5">
    <source>
        <dbReference type="PROSITE" id="PS50048"/>
    </source>
</evidence>
<keyword evidence="2" id="KW-0238">DNA-binding</keyword>
<dbReference type="PANTHER" id="PTHR38111">
    <property type="entry name" value="ZN(2)-C6 FUNGAL-TYPE DOMAIN-CONTAINING PROTEIN-RELATED"/>
    <property type="match status" value="1"/>
</dbReference>
<sequence>MVRRPGMSLGCSTCRRRKIKCDETQPKCRRCLIDGRDCSGPVSGNVFLASDVRNPRKSTRIENNTKTSPQRETKTISSDTLTISNANFFMVPQASDLCQTQLVSCFLLFFGRTAMNKGKSQSWLVSCASDVDFSLLKGWDASISAAALALYVTNSQNWNAVMQFYEWYDRGIQYQHELLRNRAGYLSFEETERHVVYTILLAYCDAIIPTSRNSFSQHVKAAVALLCTVGPYACQYDRLHGIFLTLRSHMVHICLTESITTLLASATWTDIPFHNKSKRPLDFVIDFLLQLPSSESLPSYSSNIITEDSNINVLISLWLYVTETYSDCLCGNQLLTESETAEKHPFWDYVALRIDYRDSEVAVTLALYSLSWILVLANTPHSDLITTKYELIAAHCNTILTAAAFIDSIDAGCGYIRIVHPLRAIVLHSDNSGQKERAVFYLKKWGSKIQLLRTACLDLQ</sequence>
<dbReference type="InterPro" id="IPR001138">
    <property type="entry name" value="Zn2Cys6_DnaBD"/>
</dbReference>
<dbReference type="Gene3D" id="4.10.240.10">
    <property type="entry name" value="Zn(2)-C6 fungal-type DNA-binding domain"/>
    <property type="match status" value="1"/>
</dbReference>
<keyword evidence="3" id="KW-0804">Transcription</keyword>
<evidence type="ECO:0000256" key="4">
    <source>
        <dbReference type="ARBA" id="ARBA00023242"/>
    </source>
</evidence>
<dbReference type="InterPro" id="IPR036864">
    <property type="entry name" value="Zn2-C6_fun-type_DNA-bd_sf"/>
</dbReference>
<evidence type="ECO:0000313" key="7">
    <source>
        <dbReference type="Proteomes" id="UP001201262"/>
    </source>
</evidence>
<dbReference type="AlphaFoldDB" id="A0AAD4KM74"/>
<protein>
    <recommendedName>
        <fullName evidence="5">Zn(2)-C6 fungal-type domain-containing protein</fullName>
    </recommendedName>
</protein>
<dbReference type="GO" id="GO:0000981">
    <property type="term" value="F:DNA-binding transcription factor activity, RNA polymerase II-specific"/>
    <property type="evidence" value="ECO:0007669"/>
    <property type="project" value="InterPro"/>
</dbReference>
<reference evidence="6" key="1">
    <citation type="submission" date="2021-12" db="EMBL/GenBank/DDBJ databases">
        <title>Convergent genome expansion in fungi linked to evolution of root-endophyte symbiosis.</title>
        <authorList>
            <consortium name="DOE Joint Genome Institute"/>
            <person name="Ke Y.-H."/>
            <person name="Bonito G."/>
            <person name="Liao H.-L."/>
            <person name="Looney B."/>
            <person name="Rojas-Flechas A."/>
            <person name="Nash J."/>
            <person name="Hameed K."/>
            <person name="Schadt C."/>
            <person name="Martin F."/>
            <person name="Crous P.W."/>
            <person name="Miettinen O."/>
            <person name="Magnuson J.K."/>
            <person name="Labbe J."/>
            <person name="Jacobson D."/>
            <person name="Doktycz M.J."/>
            <person name="Veneault-Fourrey C."/>
            <person name="Kuo A."/>
            <person name="Mondo S."/>
            <person name="Calhoun S."/>
            <person name="Riley R."/>
            <person name="Ohm R."/>
            <person name="LaButti K."/>
            <person name="Andreopoulos B."/>
            <person name="Pangilinan J."/>
            <person name="Nolan M."/>
            <person name="Tritt A."/>
            <person name="Clum A."/>
            <person name="Lipzen A."/>
            <person name="Daum C."/>
            <person name="Barry K."/>
            <person name="Grigoriev I.V."/>
            <person name="Vilgalys R."/>
        </authorList>
    </citation>
    <scope>NUCLEOTIDE SEQUENCE</scope>
    <source>
        <strain evidence="6">PMI_201</strain>
    </source>
</reference>
<dbReference type="GO" id="GO:0003677">
    <property type="term" value="F:DNA binding"/>
    <property type="evidence" value="ECO:0007669"/>
    <property type="project" value="UniProtKB-KW"/>
</dbReference>
<evidence type="ECO:0000256" key="3">
    <source>
        <dbReference type="ARBA" id="ARBA00023163"/>
    </source>
</evidence>
<evidence type="ECO:0000256" key="1">
    <source>
        <dbReference type="ARBA" id="ARBA00023015"/>
    </source>
</evidence>
<evidence type="ECO:0000313" key="6">
    <source>
        <dbReference type="EMBL" id="KAH8691662.1"/>
    </source>
</evidence>
<dbReference type="PROSITE" id="PS50048">
    <property type="entry name" value="ZN2_CY6_FUNGAL_2"/>
    <property type="match status" value="1"/>
</dbReference>
<keyword evidence="7" id="KW-1185">Reference proteome</keyword>
<name>A0AAD4KM74_9EURO</name>
<accession>A0AAD4KM74</accession>
<dbReference type="Proteomes" id="UP001201262">
    <property type="component" value="Unassembled WGS sequence"/>
</dbReference>